<evidence type="ECO:0000313" key="6">
    <source>
        <dbReference type="Proteomes" id="UP001176883"/>
    </source>
</evidence>
<keyword evidence="1 2" id="KW-0732">Signal</keyword>
<dbReference type="Pfam" id="PF18962">
    <property type="entry name" value="Por_Secre_tail"/>
    <property type="match status" value="1"/>
</dbReference>
<gene>
    <name evidence="5" type="ORF">Q4Q35_08295</name>
</gene>
<dbReference type="EMBL" id="JAUOEK010000093">
    <property type="protein sequence ID" value="MDO5969805.1"/>
    <property type="molecule type" value="Genomic_DNA"/>
</dbReference>
<dbReference type="CDD" id="cd09631">
    <property type="entry name" value="DOMON_DOH"/>
    <property type="match status" value="1"/>
</dbReference>
<dbReference type="RefSeq" id="WP_303277500.1">
    <property type="nucleotide sequence ID" value="NZ_JAUOEK010000093.1"/>
</dbReference>
<dbReference type="InterPro" id="IPR045266">
    <property type="entry name" value="DOH_DOMON"/>
</dbReference>
<name>A0ABT8W9J0_9FLAO</name>
<sequence>MKKLVLLLLLMPVLQNNFAQTYSTGVVALDTDYTVQFDVNTTSNIVTMTMIGPDNIWLGVGPGISTGLGMGNLGDDAIVYNSIGLQDRNMPSGTGTPNLDSSQDWNISSNTTNSNVRTLIATRAINTGDSNDYIFPSTATSIPILWAKGSSLTFGYHGSNKSGTVANLTLGTDDYVLNQFKIFPNPGKTIMNFQLPPSISEANIEVYDTLGKQIYNSYHIDDSKIDISKWGTGLYLIKVSSLGNTKTKRFLKI</sequence>
<evidence type="ECO:0000256" key="1">
    <source>
        <dbReference type="ARBA" id="ARBA00022729"/>
    </source>
</evidence>
<dbReference type="InterPro" id="IPR026444">
    <property type="entry name" value="Secre_tail"/>
</dbReference>
<accession>A0ABT8W9J0</accession>
<keyword evidence="6" id="KW-1185">Reference proteome</keyword>
<protein>
    <submittedName>
        <fullName evidence="5">T9SS type A sorting domain-containing protein</fullName>
    </submittedName>
</protein>
<dbReference type="NCBIfam" id="TIGR04183">
    <property type="entry name" value="Por_Secre_tail"/>
    <property type="match status" value="1"/>
</dbReference>
<comment type="caution">
    <text evidence="5">The sequence shown here is derived from an EMBL/GenBank/DDBJ whole genome shotgun (WGS) entry which is preliminary data.</text>
</comment>
<evidence type="ECO:0000259" key="4">
    <source>
        <dbReference type="Pfam" id="PF18962"/>
    </source>
</evidence>
<dbReference type="Proteomes" id="UP001176883">
    <property type="component" value="Unassembled WGS sequence"/>
</dbReference>
<feature type="domain" description="Secretion system C-terminal sorting" evidence="4">
    <location>
        <begin position="182"/>
        <end position="250"/>
    </location>
</feature>
<feature type="domain" description="DOMON" evidence="3">
    <location>
        <begin position="30"/>
        <end position="149"/>
    </location>
</feature>
<evidence type="ECO:0000259" key="3">
    <source>
        <dbReference type="Pfam" id="PF03351"/>
    </source>
</evidence>
<feature type="chain" id="PRO_5046747313" evidence="2">
    <location>
        <begin position="20"/>
        <end position="253"/>
    </location>
</feature>
<reference evidence="5" key="1">
    <citation type="submission" date="2023-07" db="EMBL/GenBank/DDBJ databases">
        <title>Two novel species in the genus Flavivirga.</title>
        <authorList>
            <person name="Kwon K."/>
        </authorList>
    </citation>
    <scope>NUCLEOTIDE SEQUENCE</scope>
    <source>
        <strain evidence="5">KCTC 52353</strain>
    </source>
</reference>
<feature type="signal peptide" evidence="2">
    <location>
        <begin position="1"/>
        <end position="19"/>
    </location>
</feature>
<evidence type="ECO:0000256" key="2">
    <source>
        <dbReference type="SAM" id="SignalP"/>
    </source>
</evidence>
<proteinExistence type="predicted"/>
<organism evidence="5 6">
    <name type="scientific">Flavivirga aquimarina</name>
    <dbReference type="NCBI Taxonomy" id="2027862"/>
    <lineage>
        <taxon>Bacteria</taxon>
        <taxon>Pseudomonadati</taxon>
        <taxon>Bacteroidota</taxon>
        <taxon>Flavobacteriia</taxon>
        <taxon>Flavobacteriales</taxon>
        <taxon>Flavobacteriaceae</taxon>
        <taxon>Flavivirga</taxon>
    </lineage>
</organism>
<evidence type="ECO:0000313" key="5">
    <source>
        <dbReference type="EMBL" id="MDO5969805.1"/>
    </source>
</evidence>
<dbReference type="InterPro" id="IPR005018">
    <property type="entry name" value="DOMON_domain"/>
</dbReference>
<dbReference type="Pfam" id="PF03351">
    <property type="entry name" value="DOMON"/>
    <property type="match status" value="1"/>
</dbReference>